<dbReference type="InterPro" id="IPR038713">
    <property type="entry name" value="Terminase_Gp1_N_sf"/>
</dbReference>
<dbReference type="Gene3D" id="1.10.10.1400">
    <property type="entry name" value="Terminase, small subunit, N-terminal DNA-binding domain, HTH motif"/>
    <property type="match status" value="1"/>
</dbReference>
<dbReference type="RefSeq" id="WP_264501486.1">
    <property type="nucleotide sequence ID" value="NZ_JAPDDS010000006.1"/>
</dbReference>
<dbReference type="Proteomes" id="UP001207930">
    <property type="component" value="Unassembled WGS sequence"/>
</dbReference>
<dbReference type="Pfam" id="PF03592">
    <property type="entry name" value="Terminase_2"/>
    <property type="match status" value="1"/>
</dbReference>
<comment type="caution">
    <text evidence="1">The sequence shown here is derived from an EMBL/GenBank/DDBJ whole genome shotgun (WGS) entry which is preliminary data.</text>
</comment>
<dbReference type="InterPro" id="IPR005335">
    <property type="entry name" value="Terminase_ssu"/>
</dbReference>
<keyword evidence="2" id="KW-1185">Reference proteome</keyword>
<evidence type="ECO:0000313" key="1">
    <source>
        <dbReference type="EMBL" id="MCW1885529.1"/>
    </source>
</evidence>
<reference evidence="1 2" key="1">
    <citation type="submission" date="2022-10" db="EMBL/GenBank/DDBJ databases">
        <title>Luteolibacter flavescens strain MCCC 1K03193, whole genome shotgun sequencing project.</title>
        <authorList>
            <person name="Zhao G."/>
            <person name="Shen L."/>
        </authorList>
    </citation>
    <scope>NUCLEOTIDE SEQUENCE [LARGE SCALE GENOMIC DNA]</scope>
    <source>
        <strain evidence="1 2">MCCC 1K03193</strain>
    </source>
</reference>
<name>A0ABT3FQQ8_9BACT</name>
<protein>
    <submittedName>
        <fullName evidence="1">Terminase small subunit</fullName>
    </submittedName>
</protein>
<proteinExistence type="predicted"/>
<evidence type="ECO:0000313" key="2">
    <source>
        <dbReference type="Proteomes" id="UP001207930"/>
    </source>
</evidence>
<gene>
    <name evidence="1" type="ORF">OKA04_12385</name>
</gene>
<sequence length="199" mass="21814">MKSAKKKATKPEPKPNVRRERFCEFIAAGVVPADAWIQAGYKVSREVARRNAHEALSNPDVQAKIAALREPQTKAAHMTKDEKLRFLAELIRTPIEQIGPDSPLCVEFSEETVAGGSRGKLRRGQAPSGNEVAGPTVLRRKVKMGDKLRAIELHSKLLGHFEPDRVEVDVGEKTLLSIKERASQVTSALAGKYKGGKKG</sequence>
<dbReference type="EMBL" id="JAPDDS010000006">
    <property type="protein sequence ID" value="MCW1885529.1"/>
    <property type="molecule type" value="Genomic_DNA"/>
</dbReference>
<accession>A0ABT3FQQ8</accession>
<organism evidence="1 2">
    <name type="scientific">Luteolibacter flavescens</name>
    <dbReference type="NCBI Taxonomy" id="1859460"/>
    <lineage>
        <taxon>Bacteria</taxon>
        <taxon>Pseudomonadati</taxon>
        <taxon>Verrucomicrobiota</taxon>
        <taxon>Verrucomicrobiia</taxon>
        <taxon>Verrucomicrobiales</taxon>
        <taxon>Verrucomicrobiaceae</taxon>
        <taxon>Luteolibacter</taxon>
    </lineage>
</organism>